<comment type="caution">
    <text evidence="1">The sequence shown here is derived from an EMBL/GenBank/DDBJ whole genome shotgun (WGS) entry which is preliminary data.</text>
</comment>
<dbReference type="EMBL" id="JABBGA010000008">
    <property type="protein sequence ID" value="NML26459.1"/>
    <property type="molecule type" value="Genomic_DNA"/>
</dbReference>
<reference evidence="1 2" key="1">
    <citation type="submission" date="2020-04" db="EMBL/GenBank/DDBJ databases">
        <title>Zoogloea sp. G-4-1-14 isolated from soil.</title>
        <authorList>
            <person name="Dahal R.H."/>
        </authorList>
    </citation>
    <scope>NUCLEOTIDE SEQUENCE [LARGE SCALE GENOMIC DNA]</scope>
    <source>
        <strain evidence="1 2">G-4-1-14</strain>
    </source>
</reference>
<organism evidence="1 2">
    <name type="scientific">Zoogloea dura</name>
    <dbReference type="NCBI Taxonomy" id="2728840"/>
    <lineage>
        <taxon>Bacteria</taxon>
        <taxon>Pseudomonadati</taxon>
        <taxon>Pseudomonadota</taxon>
        <taxon>Betaproteobacteria</taxon>
        <taxon>Rhodocyclales</taxon>
        <taxon>Zoogloeaceae</taxon>
        <taxon>Zoogloea</taxon>
    </lineage>
</organism>
<evidence type="ECO:0000313" key="2">
    <source>
        <dbReference type="Proteomes" id="UP000580043"/>
    </source>
</evidence>
<proteinExistence type="predicted"/>
<dbReference type="RefSeq" id="WP_169145994.1">
    <property type="nucleotide sequence ID" value="NZ_JABBGA010000008.1"/>
</dbReference>
<name>A0A848G585_9RHOO</name>
<gene>
    <name evidence="1" type="ORF">HHL15_11950</name>
</gene>
<keyword evidence="2" id="KW-1185">Reference proteome</keyword>
<protein>
    <submittedName>
        <fullName evidence="1">Uncharacterized protein</fullName>
    </submittedName>
</protein>
<accession>A0A848G585</accession>
<dbReference type="AlphaFoldDB" id="A0A848G585"/>
<dbReference type="Proteomes" id="UP000580043">
    <property type="component" value="Unassembled WGS sequence"/>
</dbReference>
<sequence>MLSAVLNGKRRGTGLAGKQLVLGEAGGAEDVLTATVFERLAYLPDPLLETFLDQLLNLDEPPGPLTEIQFWPSWYMAGTRVEPDVVLHGCERCLLVEAKRHDHGLQQYAQQLARELIAGTCSGELHRPVLLTLGGLSEYTEAAAGQLGAQIEAALGDAVVDYELVCRSWNQLYLALESTISTAPADSQPGLHRLLEDIAATYAWHGLRTHAPRWLAQLGAADIRVTTCPLGSVFSAAAPSPPVLNHSLAGLPAPGLARASFPPTIWSLRP</sequence>
<evidence type="ECO:0000313" key="1">
    <source>
        <dbReference type="EMBL" id="NML26459.1"/>
    </source>
</evidence>